<comment type="caution">
    <text evidence="1">The sequence shown here is derived from an EMBL/GenBank/DDBJ whole genome shotgun (WGS) entry which is preliminary data.</text>
</comment>
<reference evidence="1" key="1">
    <citation type="journal article" date="2014" name="Front. Microbiol.">
        <title>High frequency of phylogenetically diverse reductive dehalogenase-homologous genes in deep subseafloor sedimentary metagenomes.</title>
        <authorList>
            <person name="Kawai M."/>
            <person name="Futagami T."/>
            <person name="Toyoda A."/>
            <person name="Takaki Y."/>
            <person name="Nishi S."/>
            <person name="Hori S."/>
            <person name="Arai W."/>
            <person name="Tsubouchi T."/>
            <person name="Morono Y."/>
            <person name="Uchiyama I."/>
            <person name="Ito T."/>
            <person name="Fujiyama A."/>
            <person name="Inagaki F."/>
            <person name="Takami H."/>
        </authorList>
    </citation>
    <scope>NUCLEOTIDE SEQUENCE</scope>
    <source>
        <strain evidence="1">Expedition CK06-06</strain>
    </source>
</reference>
<gene>
    <name evidence="1" type="ORF">S06H3_10269</name>
</gene>
<sequence length="223" mass="23862">MSTGSPDYWATLDNRMNSILSLISASVAEGGALYNALDSMDTKLNGVVELAGLSEEQIVLLGKLFSVDTVDDDGRNLLTKLDALDGKIDGVMNLDKLETMTVFYHNLRNKPWIREVLEALDGTVGTLKSSIDELVGVHADTTAMLAFSSEDWSGVGGGAGTCHTLISSISQKRNMLKVTNNTASPIGYARTVGINHIGFIGAHSSVTFYDSPGVWVVPGSYSW</sequence>
<organism evidence="1">
    <name type="scientific">marine sediment metagenome</name>
    <dbReference type="NCBI Taxonomy" id="412755"/>
    <lineage>
        <taxon>unclassified sequences</taxon>
        <taxon>metagenomes</taxon>
        <taxon>ecological metagenomes</taxon>
    </lineage>
</organism>
<dbReference type="EMBL" id="BARV01004724">
    <property type="protein sequence ID" value="GAI06436.1"/>
    <property type="molecule type" value="Genomic_DNA"/>
</dbReference>
<feature type="non-terminal residue" evidence="1">
    <location>
        <position position="223"/>
    </location>
</feature>
<dbReference type="AlphaFoldDB" id="X1LKR4"/>
<proteinExistence type="predicted"/>
<accession>X1LKR4</accession>
<evidence type="ECO:0000313" key="1">
    <source>
        <dbReference type="EMBL" id="GAI06436.1"/>
    </source>
</evidence>
<name>X1LKR4_9ZZZZ</name>
<protein>
    <submittedName>
        <fullName evidence="1">Uncharacterized protein</fullName>
    </submittedName>
</protein>